<keyword evidence="4" id="KW-0833">Ubl conjugation pathway</keyword>
<comment type="subcellular location">
    <subcellularLocation>
        <location evidence="1">Nucleus</location>
    </subcellularLocation>
</comment>
<dbReference type="SUPFAM" id="SSF52047">
    <property type="entry name" value="RNI-like"/>
    <property type="match status" value="2"/>
</dbReference>
<comment type="pathway">
    <text evidence="2">Protein modification; protein ubiquitination.</text>
</comment>
<dbReference type="SMART" id="SM00367">
    <property type="entry name" value="LRR_CC"/>
    <property type="match status" value="13"/>
</dbReference>
<dbReference type="GO" id="GO:0009873">
    <property type="term" value="P:ethylene-activated signaling pathway"/>
    <property type="evidence" value="ECO:0007669"/>
    <property type="project" value="UniProtKB-KW"/>
</dbReference>
<dbReference type="AlphaFoldDB" id="S8DL37"/>
<evidence type="ECO:0000313" key="8">
    <source>
        <dbReference type="EMBL" id="EPS63568.1"/>
    </source>
</evidence>
<dbReference type="FunFam" id="3.80.10.10:FF:000473">
    <property type="entry name" value="EIN3-binding F-box protein 1"/>
    <property type="match status" value="1"/>
</dbReference>
<dbReference type="GO" id="GO:0010105">
    <property type="term" value="P:negative regulation of ethylene-activated signaling pathway"/>
    <property type="evidence" value="ECO:0007669"/>
    <property type="project" value="UniProtKB-ARBA"/>
</dbReference>
<dbReference type="Pfam" id="PF00646">
    <property type="entry name" value="F-box"/>
    <property type="match status" value="1"/>
</dbReference>
<name>S8DL37_9LAMI</name>
<feature type="domain" description="F-box/LRR-repeat protein 15-like leucin rich repeat" evidence="7">
    <location>
        <begin position="402"/>
        <end position="482"/>
    </location>
</feature>
<dbReference type="InterPro" id="IPR001810">
    <property type="entry name" value="F-box_dom"/>
</dbReference>
<gene>
    <name evidence="8" type="ORF">M569_11214</name>
</gene>
<feature type="domain" description="F-box/LRR-repeat protein 15-like leucin rich repeat" evidence="7">
    <location>
        <begin position="127"/>
        <end position="326"/>
    </location>
</feature>
<dbReference type="SUPFAM" id="SSF81383">
    <property type="entry name" value="F-box domain"/>
    <property type="match status" value="1"/>
</dbReference>
<evidence type="ECO:0000256" key="5">
    <source>
        <dbReference type="ARBA" id="ARBA00023242"/>
    </source>
</evidence>
<accession>S8DL37</accession>
<evidence type="ECO:0000256" key="3">
    <source>
        <dbReference type="ARBA" id="ARBA00022745"/>
    </source>
</evidence>
<dbReference type="EMBL" id="AUSU01005396">
    <property type="protein sequence ID" value="EPS63568.1"/>
    <property type="molecule type" value="Genomic_DNA"/>
</dbReference>
<dbReference type="InterPro" id="IPR032675">
    <property type="entry name" value="LRR_dom_sf"/>
</dbReference>
<dbReference type="GO" id="GO:0031146">
    <property type="term" value="P:SCF-dependent proteasomal ubiquitin-dependent protein catabolic process"/>
    <property type="evidence" value="ECO:0007669"/>
    <property type="project" value="TreeGrafter"/>
</dbReference>
<sequence length="596" mass="63885">VYSLQRKRCRVNAPFVASREFKLPPSIDALPDECLFEILRRLPGINEKSACACVSKRWLMLLSSISRDESYTTEALREFEESSPRGFLSRSVEGKNASDVRLAAIAIGTAARGGLGKLSVRGSKSTPKLTDLGIKAIARCCPSLRVLSLWNLSSISDEGLCEIAHGCRSLEKLELYHCPLITDRALVDIAAKCPDLTSVTLESCKNIGDGSLKAFGSCCPKLKHVSIRSCPLVGDRGISNLFSSAGNILEKAKLQSLSITDVSLAVIGKYGCAVTDLALVDLRNVKERGFWVMGKAGGLQNLKSLSITSCREASDAALQVVAEGCPLMNFFALCDVSNVSDQGLIAFSNSAKSLETLHIGRCDNITQYGVFSVLSNCGRRLKALSIENCLGMKDLNFTLPLTSSCDSLRSLAIVNCPGFGDSGLGMVARICLRLTSLDFSGLPDITDAGILPVVQVSGFGLVKVNLSGCHNLTDNAVASIVELHGENLEVLNLDGCGNITDLSLDAIARNCWSLNELDISRCRITDTGIAILAAAKRLNMKVLSLGSCPLVTDKSLNSLIALGRTLVGLNIQHCRGISSETISVLLDDLWRCDVLY</sequence>
<dbReference type="InterPro" id="IPR006553">
    <property type="entry name" value="Leu-rich_rpt_Cys-con_subtyp"/>
</dbReference>
<dbReference type="GO" id="GO:0005634">
    <property type="term" value="C:nucleus"/>
    <property type="evidence" value="ECO:0007669"/>
    <property type="project" value="UniProtKB-SubCell"/>
</dbReference>
<dbReference type="PANTHER" id="PTHR13318:SF178">
    <property type="entry name" value="OS02G0200900 PROTEIN"/>
    <property type="match status" value="1"/>
</dbReference>
<comment type="caution">
    <text evidence="8">The sequence shown here is derived from an EMBL/GenBank/DDBJ whole genome shotgun (WGS) entry which is preliminary data.</text>
</comment>
<organism evidence="8 9">
    <name type="scientific">Genlisea aurea</name>
    <dbReference type="NCBI Taxonomy" id="192259"/>
    <lineage>
        <taxon>Eukaryota</taxon>
        <taxon>Viridiplantae</taxon>
        <taxon>Streptophyta</taxon>
        <taxon>Embryophyta</taxon>
        <taxon>Tracheophyta</taxon>
        <taxon>Spermatophyta</taxon>
        <taxon>Magnoliopsida</taxon>
        <taxon>eudicotyledons</taxon>
        <taxon>Gunneridae</taxon>
        <taxon>Pentapetalae</taxon>
        <taxon>asterids</taxon>
        <taxon>lamiids</taxon>
        <taxon>Lamiales</taxon>
        <taxon>Lentibulariaceae</taxon>
        <taxon>Genlisea</taxon>
    </lineage>
</organism>
<dbReference type="OrthoDB" id="550575at2759"/>
<keyword evidence="9" id="KW-1185">Reference proteome</keyword>
<evidence type="ECO:0000256" key="2">
    <source>
        <dbReference type="ARBA" id="ARBA00004906"/>
    </source>
</evidence>
<protein>
    <submittedName>
        <fullName evidence="8">Ein3-binding f-box protein 3</fullName>
    </submittedName>
</protein>
<evidence type="ECO:0000256" key="1">
    <source>
        <dbReference type="ARBA" id="ARBA00004123"/>
    </source>
</evidence>
<dbReference type="Gene3D" id="1.20.1280.50">
    <property type="match status" value="1"/>
</dbReference>
<dbReference type="InterPro" id="IPR057207">
    <property type="entry name" value="FBXL15_LRR"/>
</dbReference>
<feature type="non-terminal residue" evidence="8">
    <location>
        <position position="1"/>
    </location>
</feature>
<dbReference type="FunFam" id="3.80.10.10:FF:000451">
    <property type="entry name" value="EIN3-binding F-box protein 1"/>
    <property type="match status" value="1"/>
</dbReference>
<keyword evidence="5" id="KW-0539">Nucleus</keyword>
<keyword evidence="3" id="KW-0936">Ethylene signaling pathway</keyword>
<reference evidence="8 9" key="1">
    <citation type="journal article" date="2013" name="BMC Genomics">
        <title>The miniature genome of a carnivorous plant Genlisea aurea contains a low number of genes and short non-coding sequences.</title>
        <authorList>
            <person name="Leushkin E.V."/>
            <person name="Sutormin R.A."/>
            <person name="Nabieva E.R."/>
            <person name="Penin A.A."/>
            <person name="Kondrashov A.S."/>
            <person name="Logacheva M.D."/>
        </authorList>
    </citation>
    <scope>NUCLEOTIDE SEQUENCE [LARGE SCALE GENOMIC DNA]</scope>
</reference>
<evidence type="ECO:0000256" key="4">
    <source>
        <dbReference type="ARBA" id="ARBA00022786"/>
    </source>
</evidence>
<dbReference type="Gene3D" id="3.80.10.10">
    <property type="entry name" value="Ribonuclease Inhibitor"/>
    <property type="match status" value="3"/>
</dbReference>
<dbReference type="Proteomes" id="UP000015453">
    <property type="component" value="Unassembled WGS sequence"/>
</dbReference>
<dbReference type="InterPro" id="IPR036047">
    <property type="entry name" value="F-box-like_dom_sf"/>
</dbReference>
<dbReference type="GO" id="GO:0019005">
    <property type="term" value="C:SCF ubiquitin ligase complex"/>
    <property type="evidence" value="ECO:0007669"/>
    <property type="project" value="TreeGrafter"/>
</dbReference>
<dbReference type="FunFam" id="3.80.10.10:FF:000595">
    <property type="entry name" value="EIN3-binding F-box protein 1"/>
    <property type="match status" value="1"/>
</dbReference>
<evidence type="ECO:0000313" key="9">
    <source>
        <dbReference type="Proteomes" id="UP000015453"/>
    </source>
</evidence>
<evidence type="ECO:0000259" key="7">
    <source>
        <dbReference type="Pfam" id="PF25372"/>
    </source>
</evidence>
<dbReference type="Pfam" id="PF25372">
    <property type="entry name" value="DUF7885"/>
    <property type="match status" value="3"/>
</dbReference>
<evidence type="ECO:0000259" key="6">
    <source>
        <dbReference type="Pfam" id="PF00646"/>
    </source>
</evidence>
<proteinExistence type="predicted"/>
<feature type="non-terminal residue" evidence="8">
    <location>
        <position position="596"/>
    </location>
</feature>
<feature type="domain" description="F-box" evidence="6">
    <location>
        <begin position="28"/>
        <end position="65"/>
    </location>
</feature>
<dbReference type="PANTHER" id="PTHR13318">
    <property type="entry name" value="PARTNER OF PAIRED, ISOFORM B-RELATED"/>
    <property type="match status" value="1"/>
</dbReference>
<feature type="domain" description="F-box/LRR-repeat protein 15-like leucin rich repeat" evidence="7">
    <location>
        <begin position="486"/>
        <end position="586"/>
    </location>
</feature>